<evidence type="ECO:0000256" key="1">
    <source>
        <dbReference type="SAM" id="MobiDB-lite"/>
    </source>
</evidence>
<sequence length="416" mass="44185">MRSSQAAEEEEDNANERIDNDDDRVRNRAYDPEISIVSLIGTGSDLGGDQLDAQRGELIASSPLVIVCLIRPRSIPYKFILATQLKQTKPHLLDTTPKMAERTTSDDDPTLTVSSGNEAVVQGGVCLGADSTPSKCAGPEQATGVVARGMHLTVGNGRYNYTTHFGLRLRKTLVAATATTPSTELAAHAGTVDTPLRLRESALCLRESPIAITAITSSDSASSAASDTTTTPSITSNDTPPCCHEKAHTGPTSPPPSYSVLVEPNTSAPTNLSSNTSVPTNLSSNTSAPTTPILEVETISADAEPLPTYQRWEDIPPVYATLRVPAQYARVSNVLSLSSPPSPTRKSTPSLGPTPSSPTPIRISKRTPLSERYNLDDNVMWAAARVEARKRIDKELASSRLNGGSTHAGRLIPGRA</sequence>
<feature type="compositionally biased region" description="Basic and acidic residues" evidence="1">
    <location>
        <begin position="14"/>
        <end position="26"/>
    </location>
</feature>
<dbReference type="Proteomes" id="UP000076738">
    <property type="component" value="Unassembled WGS sequence"/>
</dbReference>
<name>A0A167PK72_CALVF</name>
<feature type="region of interest" description="Disordered" evidence="1">
    <location>
        <begin position="335"/>
        <end position="369"/>
    </location>
</feature>
<dbReference type="EMBL" id="KV417274">
    <property type="protein sequence ID" value="KZO98883.1"/>
    <property type="molecule type" value="Genomic_DNA"/>
</dbReference>
<keyword evidence="3" id="KW-1185">Reference proteome</keyword>
<feature type="region of interest" description="Disordered" evidence="1">
    <location>
        <begin position="1"/>
        <end position="26"/>
    </location>
</feature>
<dbReference type="AlphaFoldDB" id="A0A167PK72"/>
<feature type="compositionally biased region" description="Low complexity" evidence="1">
    <location>
        <begin position="217"/>
        <end position="241"/>
    </location>
</feature>
<feature type="compositionally biased region" description="Low complexity" evidence="1">
    <location>
        <begin position="335"/>
        <end position="354"/>
    </location>
</feature>
<accession>A0A167PK72</accession>
<organism evidence="2 3">
    <name type="scientific">Calocera viscosa (strain TUFC12733)</name>
    <dbReference type="NCBI Taxonomy" id="1330018"/>
    <lineage>
        <taxon>Eukaryota</taxon>
        <taxon>Fungi</taxon>
        <taxon>Dikarya</taxon>
        <taxon>Basidiomycota</taxon>
        <taxon>Agaricomycotina</taxon>
        <taxon>Dacrymycetes</taxon>
        <taxon>Dacrymycetales</taxon>
        <taxon>Dacrymycetaceae</taxon>
        <taxon>Calocera</taxon>
    </lineage>
</organism>
<evidence type="ECO:0000313" key="2">
    <source>
        <dbReference type="EMBL" id="KZO98883.1"/>
    </source>
</evidence>
<reference evidence="2 3" key="1">
    <citation type="journal article" date="2016" name="Mol. Biol. Evol.">
        <title>Comparative Genomics of Early-Diverging Mushroom-Forming Fungi Provides Insights into the Origins of Lignocellulose Decay Capabilities.</title>
        <authorList>
            <person name="Nagy L.G."/>
            <person name="Riley R."/>
            <person name="Tritt A."/>
            <person name="Adam C."/>
            <person name="Daum C."/>
            <person name="Floudas D."/>
            <person name="Sun H."/>
            <person name="Yadav J.S."/>
            <person name="Pangilinan J."/>
            <person name="Larsson K.H."/>
            <person name="Matsuura K."/>
            <person name="Barry K."/>
            <person name="Labutti K."/>
            <person name="Kuo R."/>
            <person name="Ohm R.A."/>
            <person name="Bhattacharya S.S."/>
            <person name="Shirouzu T."/>
            <person name="Yoshinaga Y."/>
            <person name="Martin F.M."/>
            <person name="Grigoriev I.V."/>
            <person name="Hibbett D.S."/>
        </authorList>
    </citation>
    <scope>NUCLEOTIDE SEQUENCE [LARGE SCALE GENOMIC DNA]</scope>
    <source>
        <strain evidence="2 3">TUFC12733</strain>
    </source>
</reference>
<dbReference type="STRING" id="1330018.A0A167PK72"/>
<feature type="compositionally biased region" description="Polar residues" evidence="1">
    <location>
        <begin position="264"/>
        <end position="290"/>
    </location>
</feature>
<evidence type="ECO:0000313" key="3">
    <source>
        <dbReference type="Proteomes" id="UP000076738"/>
    </source>
</evidence>
<proteinExistence type="predicted"/>
<protein>
    <submittedName>
        <fullName evidence="2">Uncharacterized protein</fullName>
    </submittedName>
</protein>
<feature type="region of interest" description="Disordered" evidence="1">
    <location>
        <begin position="217"/>
        <end position="291"/>
    </location>
</feature>
<gene>
    <name evidence="2" type="ORF">CALVIDRAFT_525849</name>
</gene>